<keyword evidence="2" id="KW-1185">Reference proteome</keyword>
<protein>
    <submittedName>
        <fullName evidence="1">Uncharacterized protein</fullName>
    </submittedName>
</protein>
<name>A0A195FX34_9HYME</name>
<organism evidence="1 2">
    <name type="scientific">Trachymyrmex septentrionalis</name>
    <dbReference type="NCBI Taxonomy" id="34720"/>
    <lineage>
        <taxon>Eukaryota</taxon>
        <taxon>Metazoa</taxon>
        <taxon>Ecdysozoa</taxon>
        <taxon>Arthropoda</taxon>
        <taxon>Hexapoda</taxon>
        <taxon>Insecta</taxon>
        <taxon>Pterygota</taxon>
        <taxon>Neoptera</taxon>
        <taxon>Endopterygota</taxon>
        <taxon>Hymenoptera</taxon>
        <taxon>Apocrita</taxon>
        <taxon>Aculeata</taxon>
        <taxon>Formicoidea</taxon>
        <taxon>Formicidae</taxon>
        <taxon>Myrmicinae</taxon>
        <taxon>Trachymyrmex</taxon>
    </lineage>
</organism>
<dbReference type="AlphaFoldDB" id="A0A195FX34"/>
<evidence type="ECO:0000313" key="1">
    <source>
        <dbReference type="EMBL" id="KYN44409.1"/>
    </source>
</evidence>
<dbReference type="EMBL" id="KQ981219">
    <property type="protein sequence ID" value="KYN44409.1"/>
    <property type="molecule type" value="Genomic_DNA"/>
</dbReference>
<evidence type="ECO:0000313" key="2">
    <source>
        <dbReference type="Proteomes" id="UP000078541"/>
    </source>
</evidence>
<sequence>VRDKRRVSDEKTTRVKFGFRAGSYIAATKTRHGTALSHERSSSDFAEVPLCPVSRLSHRIASSPKLLTSGSMLQLFA</sequence>
<feature type="non-terminal residue" evidence="1">
    <location>
        <position position="1"/>
    </location>
</feature>
<gene>
    <name evidence="1" type="ORF">ALC56_01107</name>
</gene>
<dbReference type="Proteomes" id="UP000078541">
    <property type="component" value="Unassembled WGS sequence"/>
</dbReference>
<proteinExistence type="predicted"/>
<accession>A0A195FX34</accession>
<reference evidence="1 2" key="1">
    <citation type="submission" date="2016-03" db="EMBL/GenBank/DDBJ databases">
        <title>Trachymyrmex septentrionalis WGS genome.</title>
        <authorList>
            <person name="Nygaard S."/>
            <person name="Hu H."/>
            <person name="Boomsma J."/>
            <person name="Zhang G."/>
        </authorList>
    </citation>
    <scope>NUCLEOTIDE SEQUENCE [LARGE SCALE GENOMIC DNA]</scope>
    <source>
        <strain evidence="1">Tsep2-gDNA-1</strain>
        <tissue evidence="1">Whole body</tissue>
    </source>
</reference>